<gene>
    <name evidence="2" type="ORF">Sangu_0490900</name>
</gene>
<dbReference type="Pfam" id="PF13456">
    <property type="entry name" value="RVT_3"/>
    <property type="match status" value="1"/>
</dbReference>
<dbReference type="AlphaFoldDB" id="A0AAW2Q841"/>
<evidence type="ECO:0000313" key="2">
    <source>
        <dbReference type="EMBL" id="KAL0363933.1"/>
    </source>
</evidence>
<proteinExistence type="predicted"/>
<dbReference type="PANTHER" id="PTHR48475:SF2">
    <property type="entry name" value="RIBONUCLEASE H"/>
    <property type="match status" value="1"/>
</dbReference>
<dbReference type="InterPro" id="IPR002156">
    <property type="entry name" value="RNaseH_domain"/>
</dbReference>
<feature type="domain" description="RNase H type-1" evidence="1">
    <location>
        <begin position="88"/>
        <end position="217"/>
    </location>
</feature>
<organism evidence="2">
    <name type="scientific">Sesamum angustifolium</name>
    <dbReference type="NCBI Taxonomy" id="2727405"/>
    <lineage>
        <taxon>Eukaryota</taxon>
        <taxon>Viridiplantae</taxon>
        <taxon>Streptophyta</taxon>
        <taxon>Embryophyta</taxon>
        <taxon>Tracheophyta</taxon>
        <taxon>Spermatophyta</taxon>
        <taxon>Magnoliopsida</taxon>
        <taxon>eudicotyledons</taxon>
        <taxon>Gunneridae</taxon>
        <taxon>Pentapetalae</taxon>
        <taxon>asterids</taxon>
        <taxon>lamiids</taxon>
        <taxon>Lamiales</taxon>
        <taxon>Pedaliaceae</taxon>
        <taxon>Sesamum</taxon>
    </lineage>
</organism>
<protein>
    <recommendedName>
        <fullName evidence="1">RNase H type-1 domain-containing protein</fullName>
    </recommendedName>
</protein>
<accession>A0AAW2Q841</accession>
<reference evidence="2" key="1">
    <citation type="submission" date="2020-06" db="EMBL/GenBank/DDBJ databases">
        <authorList>
            <person name="Li T."/>
            <person name="Hu X."/>
            <person name="Zhang T."/>
            <person name="Song X."/>
            <person name="Zhang H."/>
            <person name="Dai N."/>
            <person name="Sheng W."/>
            <person name="Hou X."/>
            <person name="Wei L."/>
        </authorList>
    </citation>
    <scope>NUCLEOTIDE SEQUENCE</scope>
    <source>
        <strain evidence="2">G01</strain>
        <tissue evidence="2">Leaf</tissue>
    </source>
</reference>
<dbReference type="PANTHER" id="PTHR48475">
    <property type="entry name" value="RIBONUCLEASE H"/>
    <property type="match status" value="1"/>
</dbReference>
<dbReference type="Gene3D" id="3.30.70.270">
    <property type="match status" value="1"/>
</dbReference>
<dbReference type="GO" id="GO:0003676">
    <property type="term" value="F:nucleic acid binding"/>
    <property type="evidence" value="ECO:0007669"/>
    <property type="project" value="InterPro"/>
</dbReference>
<sequence length="221" mass="24563">MDVSHKKSIKEVQKLVGRLSTLNRFISRFVDKGLPFFKVLHSVAKFEWNKTNQEPFDELQRTPSVRVDEPFLEISVIESGALRVDSQMGDRVNIYVDGSSTSVGSGAGIVLESPQGDKFEYAIKLEYPSSNNEAEYEAFLVGEELALVAEAKRIISYSGSQLVVNQIQGSYEAQREKMAKYSLKTKNLLGKFEETSTNQVSISDNVPTDQLAKLASLMAAI</sequence>
<dbReference type="SUPFAM" id="SSF56672">
    <property type="entry name" value="DNA/RNA polymerases"/>
    <property type="match status" value="1"/>
</dbReference>
<dbReference type="InterPro" id="IPR036397">
    <property type="entry name" value="RNaseH_sf"/>
</dbReference>
<dbReference type="InterPro" id="IPR012337">
    <property type="entry name" value="RNaseH-like_sf"/>
</dbReference>
<dbReference type="EMBL" id="JACGWK010000003">
    <property type="protein sequence ID" value="KAL0363933.1"/>
    <property type="molecule type" value="Genomic_DNA"/>
</dbReference>
<name>A0AAW2Q841_9LAMI</name>
<evidence type="ECO:0000259" key="1">
    <source>
        <dbReference type="PROSITE" id="PS50879"/>
    </source>
</evidence>
<comment type="caution">
    <text evidence="2">The sequence shown here is derived from an EMBL/GenBank/DDBJ whole genome shotgun (WGS) entry which is preliminary data.</text>
</comment>
<dbReference type="Gene3D" id="3.30.420.10">
    <property type="entry name" value="Ribonuclease H-like superfamily/Ribonuclease H"/>
    <property type="match status" value="1"/>
</dbReference>
<dbReference type="InterPro" id="IPR043128">
    <property type="entry name" value="Rev_trsase/Diguanyl_cyclase"/>
</dbReference>
<reference evidence="2" key="2">
    <citation type="journal article" date="2024" name="Plant">
        <title>Genomic evolution and insights into agronomic trait innovations of Sesamum species.</title>
        <authorList>
            <person name="Miao H."/>
            <person name="Wang L."/>
            <person name="Qu L."/>
            <person name="Liu H."/>
            <person name="Sun Y."/>
            <person name="Le M."/>
            <person name="Wang Q."/>
            <person name="Wei S."/>
            <person name="Zheng Y."/>
            <person name="Lin W."/>
            <person name="Duan Y."/>
            <person name="Cao H."/>
            <person name="Xiong S."/>
            <person name="Wang X."/>
            <person name="Wei L."/>
            <person name="Li C."/>
            <person name="Ma Q."/>
            <person name="Ju M."/>
            <person name="Zhao R."/>
            <person name="Li G."/>
            <person name="Mu C."/>
            <person name="Tian Q."/>
            <person name="Mei H."/>
            <person name="Zhang T."/>
            <person name="Gao T."/>
            <person name="Zhang H."/>
        </authorList>
    </citation>
    <scope>NUCLEOTIDE SEQUENCE</scope>
    <source>
        <strain evidence="2">G01</strain>
    </source>
</reference>
<dbReference type="InterPro" id="IPR043502">
    <property type="entry name" value="DNA/RNA_pol_sf"/>
</dbReference>
<dbReference type="CDD" id="cd09279">
    <property type="entry name" value="RNase_HI_like"/>
    <property type="match status" value="1"/>
</dbReference>
<dbReference type="PROSITE" id="PS50879">
    <property type="entry name" value="RNASE_H_1"/>
    <property type="match status" value="1"/>
</dbReference>
<dbReference type="GO" id="GO:0004523">
    <property type="term" value="F:RNA-DNA hybrid ribonuclease activity"/>
    <property type="evidence" value="ECO:0007669"/>
    <property type="project" value="InterPro"/>
</dbReference>
<dbReference type="SUPFAM" id="SSF53098">
    <property type="entry name" value="Ribonuclease H-like"/>
    <property type="match status" value="1"/>
</dbReference>